<dbReference type="EMBL" id="LUEZ02000046">
    <property type="protein sequence ID" value="RDB23490.1"/>
    <property type="molecule type" value="Genomic_DNA"/>
</dbReference>
<gene>
    <name evidence="1" type="ORF">Hypma_009390</name>
</gene>
<evidence type="ECO:0000313" key="2">
    <source>
        <dbReference type="Proteomes" id="UP000076154"/>
    </source>
</evidence>
<proteinExistence type="predicted"/>
<dbReference type="Proteomes" id="UP000076154">
    <property type="component" value="Unassembled WGS sequence"/>
</dbReference>
<comment type="caution">
    <text evidence="1">The sequence shown here is derived from an EMBL/GenBank/DDBJ whole genome shotgun (WGS) entry which is preliminary data.</text>
</comment>
<dbReference type="AlphaFoldDB" id="A0A369JQJ1"/>
<dbReference type="PROSITE" id="PS51257">
    <property type="entry name" value="PROKAR_LIPOPROTEIN"/>
    <property type="match status" value="1"/>
</dbReference>
<sequence length="87" mass="10074">MFMQRDHKDTPCSINLAFAVGSMTSCRLLPSLRTHQNIQTISIAHTPTIRSFRSMTLTYPLASRHRTCRVYHYTPLNYLPKIHEVKA</sequence>
<organism evidence="1 2">
    <name type="scientific">Hypsizygus marmoreus</name>
    <name type="common">White beech mushroom</name>
    <name type="synonym">Agaricus marmoreus</name>
    <dbReference type="NCBI Taxonomy" id="39966"/>
    <lineage>
        <taxon>Eukaryota</taxon>
        <taxon>Fungi</taxon>
        <taxon>Dikarya</taxon>
        <taxon>Basidiomycota</taxon>
        <taxon>Agaricomycotina</taxon>
        <taxon>Agaricomycetes</taxon>
        <taxon>Agaricomycetidae</taxon>
        <taxon>Agaricales</taxon>
        <taxon>Tricholomatineae</taxon>
        <taxon>Lyophyllaceae</taxon>
        <taxon>Hypsizygus</taxon>
    </lineage>
</organism>
<name>A0A369JQJ1_HYPMA</name>
<accession>A0A369JQJ1</accession>
<protein>
    <submittedName>
        <fullName evidence="1">Uncharacterized protein</fullName>
    </submittedName>
</protein>
<dbReference type="InParanoid" id="A0A369JQJ1"/>
<keyword evidence="2" id="KW-1185">Reference proteome</keyword>
<reference evidence="1" key="1">
    <citation type="submission" date="2018-04" db="EMBL/GenBank/DDBJ databases">
        <title>Whole genome sequencing of Hypsizygus marmoreus.</title>
        <authorList>
            <person name="Choi I.-G."/>
            <person name="Min B."/>
            <person name="Kim J.-G."/>
            <person name="Kim S."/>
            <person name="Oh Y.-L."/>
            <person name="Kong W.-S."/>
            <person name="Park H."/>
            <person name="Jeong J."/>
            <person name="Song E.-S."/>
        </authorList>
    </citation>
    <scope>NUCLEOTIDE SEQUENCE [LARGE SCALE GENOMIC DNA]</scope>
    <source>
        <strain evidence="1">51987-8</strain>
    </source>
</reference>
<evidence type="ECO:0000313" key="1">
    <source>
        <dbReference type="EMBL" id="RDB23490.1"/>
    </source>
</evidence>